<dbReference type="SMART" id="SM00255">
    <property type="entry name" value="TIR"/>
    <property type="match status" value="1"/>
</dbReference>
<dbReference type="FunFam" id="3.40.50.10140:FF:000007">
    <property type="entry name" value="Disease resistance protein (TIR-NBS-LRR class)"/>
    <property type="match status" value="1"/>
</dbReference>
<organism evidence="4 5">
    <name type="scientific">Lupinus luteus</name>
    <name type="common">European yellow lupine</name>
    <dbReference type="NCBI Taxonomy" id="3873"/>
    <lineage>
        <taxon>Eukaryota</taxon>
        <taxon>Viridiplantae</taxon>
        <taxon>Streptophyta</taxon>
        <taxon>Embryophyta</taxon>
        <taxon>Tracheophyta</taxon>
        <taxon>Spermatophyta</taxon>
        <taxon>Magnoliopsida</taxon>
        <taxon>eudicotyledons</taxon>
        <taxon>Gunneridae</taxon>
        <taxon>Pentapetalae</taxon>
        <taxon>rosids</taxon>
        <taxon>fabids</taxon>
        <taxon>Fabales</taxon>
        <taxon>Fabaceae</taxon>
        <taxon>Papilionoideae</taxon>
        <taxon>50 kb inversion clade</taxon>
        <taxon>genistoids sensu lato</taxon>
        <taxon>core genistoids</taxon>
        <taxon>Genisteae</taxon>
        <taxon>Lupinus</taxon>
    </lineage>
</organism>
<dbReference type="PANTHER" id="PTHR32009">
    <property type="entry name" value="TMV RESISTANCE PROTEIN N-LIKE"/>
    <property type="match status" value="1"/>
</dbReference>
<protein>
    <recommendedName>
        <fullName evidence="3">TIR domain-containing protein</fullName>
    </recommendedName>
</protein>
<dbReference type="AlphaFoldDB" id="A0AAV1YNI7"/>
<dbReference type="SUPFAM" id="SSF52540">
    <property type="entry name" value="P-loop containing nucleoside triphosphate hydrolases"/>
    <property type="match status" value="1"/>
</dbReference>
<dbReference type="PROSITE" id="PS50104">
    <property type="entry name" value="TIR"/>
    <property type="match status" value="1"/>
</dbReference>
<evidence type="ECO:0000313" key="5">
    <source>
        <dbReference type="Proteomes" id="UP001497480"/>
    </source>
</evidence>
<dbReference type="PANTHER" id="PTHR32009:SF106">
    <property type="entry name" value="TIR DOMAIN-CONTAINING PROTEIN"/>
    <property type="match status" value="1"/>
</dbReference>
<dbReference type="Pfam" id="PF00612">
    <property type="entry name" value="IQ"/>
    <property type="match status" value="1"/>
</dbReference>
<dbReference type="SUPFAM" id="SSF50729">
    <property type="entry name" value="PH domain-like"/>
    <property type="match status" value="1"/>
</dbReference>
<dbReference type="GO" id="GO:0007165">
    <property type="term" value="P:signal transduction"/>
    <property type="evidence" value="ECO:0007669"/>
    <property type="project" value="InterPro"/>
</dbReference>
<sequence length="495" mass="58249">MNGNVYDVFLSFRGIDTRSGFTGNLHRALRGKQIKSFMDDEDLEKGAEINPALDKAIQNSSIALVVLSKNYASSTFCLDELEKIMDCSKDKGMFVLPVFYEVEPSDVRYQKGVYADALNKHEARIIDDEKEKIEKWRFALTKVAHLSGWHFNRHRYEYELIDIIVEDIIKKIHRLRDGEKEKLNCNVDDKHVTQDDNVEYLVTDPTPQKSLVEQFNDRSIAGILNYDSWKMMAAVALIQSRFRRWRFRRERSHVRHQAIKIQAAFRGYQVWKQYHKIIWSVGVVEKAILRWRLKRRGLCGFKVNLVQEVEDIKHGNETEEDFFRAGRKQAEERVERHVACVKAMISSKKAQEEYRRMKLAHFQAKLEFEEFLDSEVDKLTIDGTQNKCVKVYRLNDDGKWFHKGIGHVNDDYFEGQSLFVCGEVNNETLLLHHIISDDIYRKQEDTIISWRDPLYATKLALKFQDPSECSYIWEHICSVQRNIQSNTLNIWPRKE</sequence>
<evidence type="ECO:0000259" key="3">
    <source>
        <dbReference type="PROSITE" id="PS50104"/>
    </source>
</evidence>
<dbReference type="InterPro" id="IPR011993">
    <property type="entry name" value="PH-like_dom_sf"/>
</dbReference>
<dbReference type="Gene3D" id="3.40.50.10140">
    <property type="entry name" value="Toll/interleukin-1 receptor homology (TIR) domain"/>
    <property type="match status" value="1"/>
</dbReference>
<name>A0AAV1YNI7_LUPLU</name>
<dbReference type="GO" id="GO:0005516">
    <property type="term" value="F:calmodulin binding"/>
    <property type="evidence" value="ECO:0007669"/>
    <property type="project" value="UniProtKB-KW"/>
</dbReference>
<dbReference type="Gene3D" id="2.30.29.30">
    <property type="entry name" value="Pleckstrin-homology domain (PH domain)/Phosphotyrosine-binding domain (PTB)"/>
    <property type="match status" value="1"/>
</dbReference>
<keyword evidence="5" id="KW-1185">Reference proteome</keyword>
<dbReference type="Pfam" id="PF22972">
    <property type="entry name" value="EVH1_PP4R3"/>
    <property type="match status" value="1"/>
</dbReference>
<evidence type="ECO:0000256" key="2">
    <source>
        <dbReference type="ARBA" id="ARBA00023027"/>
    </source>
</evidence>
<dbReference type="EMBL" id="CAXHTB010000026">
    <property type="protein sequence ID" value="CAL0334454.1"/>
    <property type="molecule type" value="Genomic_DNA"/>
</dbReference>
<evidence type="ECO:0000313" key="4">
    <source>
        <dbReference type="EMBL" id="CAL0334454.1"/>
    </source>
</evidence>
<evidence type="ECO:0000256" key="1">
    <source>
        <dbReference type="ARBA" id="ARBA00022860"/>
    </source>
</evidence>
<dbReference type="Proteomes" id="UP001497480">
    <property type="component" value="Unassembled WGS sequence"/>
</dbReference>
<feature type="domain" description="TIR" evidence="3">
    <location>
        <begin position="4"/>
        <end position="172"/>
    </location>
</feature>
<dbReference type="Pfam" id="PF01582">
    <property type="entry name" value="TIR"/>
    <property type="match status" value="1"/>
</dbReference>
<comment type="caution">
    <text evidence="4">The sequence shown here is derived from an EMBL/GenBank/DDBJ whole genome shotgun (WGS) entry which is preliminary data.</text>
</comment>
<accession>A0AAV1YNI7</accession>
<proteinExistence type="predicted"/>
<dbReference type="InterPro" id="IPR027417">
    <property type="entry name" value="P-loop_NTPase"/>
</dbReference>
<dbReference type="PROSITE" id="PS50096">
    <property type="entry name" value="IQ"/>
    <property type="match status" value="1"/>
</dbReference>
<gene>
    <name evidence="4" type="ORF">LLUT_LOCUS35514</name>
</gene>
<dbReference type="InterPro" id="IPR000157">
    <property type="entry name" value="TIR_dom"/>
</dbReference>
<keyword evidence="1" id="KW-0112">Calmodulin-binding</keyword>
<dbReference type="InterPro" id="IPR035897">
    <property type="entry name" value="Toll_tir_struct_dom_sf"/>
</dbReference>
<reference evidence="4 5" key="1">
    <citation type="submission" date="2024-03" db="EMBL/GenBank/DDBJ databases">
        <authorList>
            <person name="Martinez-Hernandez J."/>
        </authorList>
    </citation>
    <scope>NUCLEOTIDE SEQUENCE [LARGE SCALE GENOMIC DNA]</scope>
</reference>
<dbReference type="InterPro" id="IPR055236">
    <property type="entry name" value="EVH1_PP4R3"/>
</dbReference>
<dbReference type="Gene3D" id="1.20.5.190">
    <property type="match status" value="1"/>
</dbReference>
<keyword evidence="2" id="KW-0520">NAD</keyword>
<dbReference type="SUPFAM" id="SSF52200">
    <property type="entry name" value="Toll/Interleukin receptor TIR domain"/>
    <property type="match status" value="1"/>
</dbReference>
<dbReference type="InterPro" id="IPR000048">
    <property type="entry name" value="IQ_motif_EF-hand-BS"/>
</dbReference>